<accession>A0A7M7JKX9</accession>
<dbReference type="GO" id="GO:0008047">
    <property type="term" value="F:enzyme activator activity"/>
    <property type="evidence" value="ECO:0007669"/>
    <property type="project" value="TreeGrafter"/>
</dbReference>
<organism evidence="6 7">
    <name type="scientific">Varroa destructor</name>
    <name type="common">Honeybee mite</name>
    <dbReference type="NCBI Taxonomy" id="109461"/>
    <lineage>
        <taxon>Eukaryota</taxon>
        <taxon>Metazoa</taxon>
        <taxon>Ecdysozoa</taxon>
        <taxon>Arthropoda</taxon>
        <taxon>Chelicerata</taxon>
        <taxon>Arachnida</taxon>
        <taxon>Acari</taxon>
        <taxon>Parasitiformes</taxon>
        <taxon>Mesostigmata</taxon>
        <taxon>Gamasina</taxon>
        <taxon>Dermanyssoidea</taxon>
        <taxon>Varroidae</taxon>
        <taxon>Varroa</taxon>
    </lineage>
</organism>
<protein>
    <recommendedName>
        <fullName evidence="5">AAA+ ATPase domain-containing protein</fullName>
    </recommendedName>
</protein>
<dbReference type="EnsemblMetazoa" id="XM_022796264">
    <property type="protein sequence ID" value="XP_022651999"/>
    <property type="gene ID" value="LOC111246525"/>
</dbReference>
<dbReference type="GO" id="GO:0000731">
    <property type="term" value="P:DNA synthesis involved in DNA repair"/>
    <property type="evidence" value="ECO:0007669"/>
    <property type="project" value="TreeGrafter"/>
</dbReference>
<proteinExistence type="inferred from homology"/>
<dbReference type="Gene3D" id="3.40.50.300">
    <property type="entry name" value="P-loop containing nucleotide triphosphate hydrolases"/>
    <property type="match status" value="1"/>
</dbReference>
<reference evidence="6" key="1">
    <citation type="submission" date="2021-01" db="UniProtKB">
        <authorList>
            <consortium name="EnsemblMetazoa"/>
        </authorList>
    </citation>
    <scope>IDENTIFICATION</scope>
</reference>
<dbReference type="InterPro" id="IPR003959">
    <property type="entry name" value="ATPase_AAA_core"/>
</dbReference>
<evidence type="ECO:0000313" key="6">
    <source>
        <dbReference type="EnsemblMetazoa" id="XP_022651999"/>
    </source>
</evidence>
<dbReference type="CDD" id="cd18139">
    <property type="entry name" value="HLD_clamp_RarA"/>
    <property type="match status" value="1"/>
</dbReference>
<keyword evidence="2" id="KW-0235">DNA replication</keyword>
<name>A0A7M7JKX9_VARDE</name>
<dbReference type="GO" id="GO:0017116">
    <property type="term" value="F:single-stranded DNA helicase activity"/>
    <property type="evidence" value="ECO:0007669"/>
    <property type="project" value="TreeGrafter"/>
</dbReference>
<evidence type="ECO:0000256" key="1">
    <source>
        <dbReference type="ARBA" id="ARBA00008959"/>
    </source>
</evidence>
<dbReference type="GO" id="GO:0016887">
    <property type="term" value="F:ATP hydrolysis activity"/>
    <property type="evidence" value="ECO:0007669"/>
    <property type="project" value="InterPro"/>
</dbReference>
<keyword evidence="4" id="KW-0067">ATP-binding</keyword>
<dbReference type="PANTHER" id="PTHR13779">
    <property type="entry name" value="WERNER HELICASE-INTERACTING PROTEIN 1 FAMILY MEMBER"/>
    <property type="match status" value="1"/>
</dbReference>
<dbReference type="AlphaFoldDB" id="A0A7M7JKX9"/>
<dbReference type="InterPro" id="IPR003593">
    <property type="entry name" value="AAA+_ATPase"/>
</dbReference>
<dbReference type="Gene3D" id="1.20.272.10">
    <property type="match status" value="1"/>
</dbReference>
<sequence>MSLNSTTIHPFFQSRTQKKDTRISWTSSSAKKFRTDIIDLEDDSGSPKDDIVKFEEGSINDRAESKKNKFGQAGTSSSFVNGMSCPDSAAVLSRSSIGDKQTKDTKFKPLAEVMRPTRLDGYVGQDDVVGEKTLLRKLINSEYMPSIILWGPPGCGKTTLAHIIASHSRERGTKFVTLSAVASGTKDVKDIVSKAQTDQKMFQAKTILFLDEIHRFNKAQQDVFLPFVEKGIITLIGATTENPSFSLNSALLSRCKTIVLEKLSSENIKTIVLRALEFLEVNIIQDNKETASVKGGLSITQSAIDFVVAVSDGDCRTALNSLQTAVDGFRDVADYVITKEDIKSSLKKTHFLYDRKGDMHYDTISAFHKSMRFGKENAALYYLARMLNGGEDPRFIARRLMVFASEDIGLADPTMLSLAAATHQSCEKIGMPECRIMLSHCTVQFARAPKSRETYDAYGRAEIFVREFEGPHPAIPLSIRNAPTKLMRELGYAKGEYGSCMPEGMEHIDFFKGPPPAHHK</sequence>
<dbReference type="GO" id="GO:0003677">
    <property type="term" value="F:DNA binding"/>
    <property type="evidence" value="ECO:0007669"/>
    <property type="project" value="InterPro"/>
</dbReference>
<dbReference type="PANTHER" id="PTHR13779:SF7">
    <property type="entry name" value="ATPASE WRNIP1"/>
    <property type="match status" value="1"/>
</dbReference>
<evidence type="ECO:0000313" key="7">
    <source>
        <dbReference type="Proteomes" id="UP000594260"/>
    </source>
</evidence>
<dbReference type="GO" id="GO:0005634">
    <property type="term" value="C:nucleus"/>
    <property type="evidence" value="ECO:0007669"/>
    <property type="project" value="TreeGrafter"/>
</dbReference>
<dbReference type="GO" id="GO:0005524">
    <property type="term" value="F:ATP binding"/>
    <property type="evidence" value="ECO:0007669"/>
    <property type="project" value="UniProtKB-KW"/>
</dbReference>
<dbReference type="GO" id="GO:0006261">
    <property type="term" value="P:DNA-templated DNA replication"/>
    <property type="evidence" value="ECO:0007669"/>
    <property type="project" value="TreeGrafter"/>
</dbReference>
<dbReference type="RefSeq" id="XP_022651999.1">
    <property type="nucleotide sequence ID" value="XM_022796264.1"/>
</dbReference>
<evidence type="ECO:0000259" key="5">
    <source>
        <dbReference type="SMART" id="SM00382"/>
    </source>
</evidence>
<dbReference type="SUPFAM" id="SSF52540">
    <property type="entry name" value="P-loop containing nucleoside triphosphate hydrolases"/>
    <property type="match status" value="1"/>
</dbReference>
<dbReference type="Proteomes" id="UP000594260">
    <property type="component" value="Unplaced"/>
</dbReference>
<dbReference type="Pfam" id="PF12002">
    <property type="entry name" value="MgsA_C"/>
    <property type="match status" value="1"/>
</dbReference>
<dbReference type="GeneID" id="111246525"/>
<keyword evidence="3" id="KW-0547">Nucleotide-binding</keyword>
<dbReference type="SMART" id="SM00382">
    <property type="entry name" value="AAA"/>
    <property type="match status" value="1"/>
</dbReference>
<keyword evidence="7" id="KW-1185">Reference proteome</keyword>
<dbReference type="Gene3D" id="1.10.8.60">
    <property type="match status" value="1"/>
</dbReference>
<dbReference type="InterPro" id="IPR008921">
    <property type="entry name" value="DNA_pol3_clamp-load_cplx_C"/>
</dbReference>
<evidence type="ECO:0000256" key="3">
    <source>
        <dbReference type="ARBA" id="ARBA00022741"/>
    </source>
</evidence>
<dbReference type="InterPro" id="IPR051314">
    <property type="entry name" value="AAA_ATPase_RarA/MGS1/WRNIP1"/>
</dbReference>
<dbReference type="SUPFAM" id="SSF48019">
    <property type="entry name" value="post-AAA+ oligomerization domain-like"/>
    <property type="match status" value="1"/>
</dbReference>
<dbReference type="FunFam" id="1.20.272.10:FF:000001">
    <property type="entry name" value="Putative AAA family ATPase"/>
    <property type="match status" value="1"/>
</dbReference>
<dbReference type="CDD" id="cd00009">
    <property type="entry name" value="AAA"/>
    <property type="match status" value="1"/>
</dbReference>
<dbReference type="Pfam" id="PF16193">
    <property type="entry name" value="AAA_assoc_2"/>
    <property type="match status" value="1"/>
</dbReference>
<dbReference type="Gene3D" id="1.10.3710.10">
    <property type="entry name" value="DNA polymerase III clamp loader subunits, C-terminal domain"/>
    <property type="match status" value="1"/>
</dbReference>
<evidence type="ECO:0000256" key="4">
    <source>
        <dbReference type="ARBA" id="ARBA00022840"/>
    </source>
</evidence>
<dbReference type="InterPro" id="IPR027417">
    <property type="entry name" value="P-loop_NTPase"/>
</dbReference>
<feature type="domain" description="AAA+ ATPase" evidence="5">
    <location>
        <begin position="143"/>
        <end position="263"/>
    </location>
</feature>
<dbReference type="InterPro" id="IPR032423">
    <property type="entry name" value="AAA_assoc_2"/>
</dbReference>
<dbReference type="InterPro" id="IPR021886">
    <property type="entry name" value="MgsA_C"/>
</dbReference>
<evidence type="ECO:0000256" key="2">
    <source>
        <dbReference type="ARBA" id="ARBA00022705"/>
    </source>
</evidence>
<comment type="similarity">
    <text evidence="1">Belongs to the AAA ATPase family. RarA/MGS1/WRNIP1 subfamily.</text>
</comment>
<dbReference type="FunFam" id="3.40.50.300:FF:000137">
    <property type="entry name" value="Replication-associated recombination protein A"/>
    <property type="match status" value="1"/>
</dbReference>
<dbReference type="Pfam" id="PF00004">
    <property type="entry name" value="AAA"/>
    <property type="match status" value="1"/>
</dbReference>